<feature type="non-terminal residue" evidence="2">
    <location>
        <position position="1"/>
    </location>
</feature>
<evidence type="ECO:0000256" key="1">
    <source>
        <dbReference type="SAM" id="MobiDB-lite"/>
    </source>
</evidence>
<dbReference type="EMBL" id="CP111014">
    <property type="protein sequence ID" value="WAR00761.1"/>
    <property type="molecule type" value="Genomic_DNA"/>
</dbReference>
<keyword evidence="3" id="KW-1185">Reference proteome</keyword>
<gene>
    <name evidence="2" type="ORF">MAR_025133</name>
</gene>
<dbReference type="Proteomes" id="UP001164746">
    <property type="component" value="Chromosome 3"/>
</dbReference>
<reference evidence="2" key="1">
    <citation type="submission" date="2022-11" db="EMBL/GenBank/DDBJ databases">
        <title>Centuries of genome instability and evolution in soft-shell clam transmissible cancer (bioRxiv).</title>
        <authorList>
            <person name="Hart S.F.M."/>
            <person name="Yonemitsu M.A."/>
            <person name="Giersch R.M."/>
            <person name="Beal B.F."/>
            <person name="Arriagada G."/>
            <person name="Davis B.W."/>
            <person name="Ostrander E.A."/>
            <person name="Goff S.P."/>
            <person name="Metzger M.J."/>
        </authorList>
    </citation>
    <scope>NUCLEOTIDE SEQUENCE</scope>
    <source>
        <strain evidence="2">MELC-2E11</strain>
        <tissue evidence="2">Siphon/mantle</tissue>
    </source>
</reference>
<evidence type="ECO:0000313" key="3">
    <source>
        <dbReference type="Proteomes" id="UP001164746"/>
    </source>
</evidence>
<name>A0ABY7E0R6_MYAAR</name>
<proteinExistence type="predicted"/>
<feature type="region of interest" description="Disordered" evidence="1">
    <location>
        <begin position="749"/>
        <end position="777"/>
    </location>
</feature>
<accession>A0ABY7E0R6</accession>
<protein>
    <submittedName>
        <fullName evidence="2">Uncharacterized protein</fullName>
    </submittedName>
</protein>
<evidence type="ECO:0000313" key="2">
    <source>
        <dbReference type="EMBL" id="WAR00761.1"/>
    </source>
</evidence>
<organism evidence="2 3">
    <name type="scientific">Mya arenaria</name>
    <name type="common">Soft-shell clam</name>
    <dbReference type="NCBI Taxonomy" id="6604"/>
    <lineage>
        <taxon>Eukaryota</taxon>
        <taxon>Metazoa</taxon>
        <taxon>Spiralia</taxon>
        <taxon>Lophotrochozoa</taxon>
        <taxon>Mollusca</taxon>
        <taxon>Bivalvia</taxon>
        <taxon>Autobranchia</taxon>
        <taxon>Heteroconchia</taxon>
        <taxon>Euheterodonta</taxon>
        <taxon>Imparidentia</taxon>
        <taxon>Neoheterodontei</taxon>
        <taxon>Myida</taxon>
        <taxon>Myoidea</taxon>
        <taxon>Myidae</taxon>
        <taxon>Mya</taxon>
    </lineage>
</organism>
<sequence length="777" mass="79938">NVVDKCGYVFITNQLRRINAYKYENIPDSSEETSGRRRKLFRGRRRTVVNKPVVVDHMPIFNPKPINPKPIIPKPINQVIFGGENSAFGQGSFMGGSSELELIRKLQGSTQFGRILRAGEIIEGITLPEHGGTLEASGITADGRGAIIPGGLPKNVFNDGWQHPWGGNAIPDDYAGQELIFDQALGHYVYVKNANVGHQINKETHNIQKAVGLGQSVVPTSHNIAKSNMAVEHSIVKEADHIARKTVGGVQVVGGGMGFDPMTHNTIKTSGSGIIIAGKPTYQGGIIKSGGVDPVSHNIIKASAGAGFGNNPTSHNMIKASVGAHSGMSGPHIGGIGVDPITHDIAKSASIGTGGIGVDSFNHNIAKDSNFQHNMVKSLGVGHIGAGKPGISAGTFGVDQSGIIAHNIGKATMGADSIQGHNLAKASGVPIGSGFMNPGSHISRKAEAQAGHDFAKSGGLGAISKAQSGIGQPIGMQTVFLNGAQSGMDGRQIGGFGVDPITHNIAKSASVSTGGIGVDPFNHNIAKDSQFQHNMVKSSGAGGHIAAGKPNYDKGFIFGTVNQQGVIAHNIGKATMGADSIQVHNFAKASGVPIGNGFMGQGSHINRKEGHDFAKSGGMNGMNIFGQTSGSNFVHDMNKAQSAIGQPMGLGHMIKPVGGASVVHNVNKVGAGGAAGMGHDRLAAEVGHGIAKNSVANAAGIVDMGSGGAVSMGDPFANQAAARLAQESLHVAQKTVGMASNGGGAFNQPIMHKPVMPKKPVVGPTGYGGRTRSVRIH</sequence>